<accession>A0A078AQ98</accession>
<dbReference type="InParanoid" id="A0A078AQ98"/>
<name>A0A078AQ98_STYLE</name>
<protein>
    <submittedName>
        <fullName evidence="1">Uncharacterized protein</fullName>
    </submittedName>
</protein>
<organism evidence="1 2">
    <name type="scientific">Stylonychia lemnae</name>
    <name type="common">Ciliate</name>
    <dbReference type="NCBI Taxonomy" id="5949"/>
    <lineage>
        <taxon>Eukaryota</taxon>
        <taxon>Sar</taxon>
        <taxon>Alveolata</taxon>
        <taxon>Ciliophora</taxon>
        <taxon>Intramacronucleata</taxon>
        <taxon>Spirotrichea</taxon>
        <taxon>Stichotrichia</taxon>
        <taxon>Sporadotrichida</taxon>
        <taxon>Oxytrichidae</taxon>
        <taxon>Stylonychinae</taxon>
        <taxon>Stylonychia</taxon>
    </lineage>
</organism>
<gene>
    <name evidence="1" type="primary">Contig809.g879</name>
    <name evidence="1" type="ORF">STYLEM_13399</name>
</gene>
<sequence>MRTQFTWFANQQHKQNFFLTEKNQKQEVYIADMTKNFNYYNIIKYFMYLNDKFNIQGQNIAYEQKQSKIIYDLGMIHNTHSDRTMPVINDNNFSFAIAIRQKIEPIFDKLQGDSNEEVISKYSFDKIMRKLLMIKGKQPFEFQAIQQYILVNQLYPEGIIHSIQYMHDNYRSSIIDKSRSIQICDLQLENKLIDYTKKVFLLLEAANNTKVLHVRAIYLLDQEGKIYLKCINMAEQMDNFELQHEFSIQKMGVKPCSVINKQIVKLEQKLPKIPQTARNILNAPFLGPNSTIELKKSFRQISSVIGITKIKEGDDDTNQNQHLSNVSQSIMRRNMSLLMKSQDYQLGSIVTRTIDNDNSRIQSQSTKSYIRDSPKQRFEQKYIKKNLLKLRKSFDKINEVLKDYAIDDNKKSTLQLEHNMGLDSAKNLTSNQYQTFLAQNADDYIKHKQGSFPLLNKTGLTQLINGSGDVSKSIRNLYENKKQGTYTHRDRYNRDHKDDISSLNKYYFKD</sequence>
<dbReference type="AlphaFoldDB" id="A0A078AQ98"/>
<evidence type="ECO:0000313" key="2">
    <source>
        <dbReference type="Proteomes" id="UP000039865"/>
    </source>
</evidence>
<dbReference type="EMBL" id="CCKQ01012717">
    <property type="protein sequence ID" value="CDW84339.1"/>
    <property type="molecule type" value="Genomic_DNA"/>
</dbReference>
<keyword evidence="2" id="KW-1185">Reference proteome</keyword>
<evidence type="ECO:0000313" key="1">
    <source>
        <dbReference type="EMBL" id="CDW84339.1"/>
    </source>
</evidence>
<dbReference type="Proteomes" id="UP000039865">
    <property type="component" value="Unassembled WGS sequence"/>
</dbReference>
<proteinExistence type="predicted"/>
<reference evidence="1 2" key="1">
    <citation type="submission" date="2014-06" db="EMBL/GenBank/DDBJ databases">
        <authorList>
            <person name="Swart Estienne"/>
        </authorList>
    </citation>
    <scope>NUCLEOTIDE SEQUENCE [LARGE SCALE GENOMIC DNA]</scope>
    <source>
        <strain evidence="1 2">130c</strain>
    </source>
</reference>